<dbReference type="STRING" id="551996.SAMN05192573_1372"/>
<reference evidence="3" key="1">
    <citation type="submission" date="2016-10" db="EMBL/GenBank/DDBJ databases">
        <authorList>
            <person name="Varghese N."/>
            <person name="Submissions S."/>
        </authorList>
    </citation>
    <scope>NUCLEOTIDE SEQUENCE [LARGE SCALE GENOMIC DNA]</scope>
    <source>
        <strain evidence="3">Gh-67</strain>
    </source>
</reference>
<name>A0A1G8NVF0_9SPHI</name>
<evidence type="ECO:0008006" key="4">
    <source>
        <dbReference type="Google" id="ProtNLM"/>
    </source>
</evidence>
<evidence type="ECO:0000313" key="3">
    <source>
        <dbReference type="Proteomes" id="UP000199705"/>
    </source>
</evidence>
<accession>A0A1G8NVF0</accession>
<protein>
    <recommendedName>
        <fullName evidence="4">TIGR04222 domain-containing membrane protein</fullName>
    </recommendedName>
</protein>
<dbReference type="AlphaFoldDB" id="A0A1G8NVF0"/>
<keyword evidence="3" id="KW-1185">Reference proteome</keyword>
<evidence type="ECO:0000313" key="2">
    <source>
        <dbReference type="EMBL" id="SDI84202.1"/>
    </source>
</evidence>
<evidence type="ECO:0000256" key="1">
    <source>
        <dbReference type="SAM" id="Phobius"/>
    </source>
</evidence>
<keyword evidence="1" id="KW-0812">Transmembrane</keyword>
<keyword evidence="1" id="KW-1133">Transmembrane helix</keyword>
<dbReference type="EMBL" id="FNCG01000037">
    <property type="protein sequence ID" value="SDI84202.1"/>
    <property type="molecule type" value="Genomic_DNA"/>
</dbReference>
<keyword evidence="1" id="KW-0472">Membrane</keyword>
<sequence length="275" mass="30543">MLTAEQAALWQKILDFQLDDPEAAFKFSERLARENGWDLVYTRRVIAEYKRFIFLCCISEHGVTPSDAIDQAWHLHLTFTRSYWIDLCRGTLGREIHHNPTKGGNSEAVKYDTFYTDTGQLYFNCFNEQSPTDIWPGNEVRFKEINFQRVNLDKYWLIRKPRRIKVLLLMGLLILVSWICIQASDNDIFILIFLVLFVGVTILSYHSEGRNDDKRDRDGNGGGTGCSTVGCGADGGFDSGHHGHSGHGCHSGGGSGCGSGCSGCSASGCSGCSSH</sequence>
<organism evidence="2 3">
    <name type="scientific">Mucilaginibacter gossypii</name>
    <dbReference type="NCBI Taxonomy" id="551996"/>
    <lineage>
        <taxon>Bacteria</taxon>
        <taxon>Pseudomonadati</taxon>
        <taxon>Bacteroidota</taxon>
        <taxon>Sphingobacteriia</taxon>
        <taxon>Sphingobacteriales</taxon>
        <taxon>Sphingobacteriaceae</taxon>
        <taxon>Mucilaginibacter</taxon>
    </lineage>
</organism>
<feature type="transmembrane region" description="Helical" evidence="1">
    <location>
        <begin position="190"/>
        <end position="207"/>
    </location>
</feature>
<feature type="transmembrane region" description="Helical" evidence="1">
    <location>
        <begin position="166"/>
        <end position="184"/>
    </location>
</feature>
<gene>
    <name evidence="2" type="ORF">SAMN05192573_1372</name>
</gene>
<dbReference type="RefSeq" id="WP_176844615.1">
    <property type="nucleotide sequence ID" value="NZ_FNCG01000037.1"/>
</dbReference>
<dbReference type="Proteomes" id="UP000199705">
    <property type="component" value="Unassembled WGS sequence"/>
</dbReference>
<proteinExistence type="predicted"/>